<keyword evidence="5" id="KW-0813">Transport</keyword>
<dbReference type="NCBIfam" id="TIGR03421">
    <property type="entry name" value="FeS_CyaY"/>
    <property type="match status" value="1"/>
</dbReference>
<evidence type="ECO:0000256" key="6">
    <source>
        <dbReference type="ARBA" id="ARBA00022496"/>
    </source>
</evidence>
<dbReference type="PANTHER" id="PTHR16821">
    <property type="entry name" value="FRATAXIN"/>
    <property type="match status" value="1"/>
</dbReference>
<evidence type="ECO:0000256" key="9">
    <source>
        <dbReference type="ARBA" id="ARBA00023004"/>
    </source>
</evidence>
<dbReference type="PROSITE" id="PS01344">
    <property type="entry name" value="FRATAXIN_1"/>
    <property type="match status" value="1"/>
</dbReference>
<comment type="similarity">
    <text evidence="2">Belongs to the frataxin family.</text>
</comment>
<dbReference type="NCBIfam" id="TIGR03422">
    <property type="entry name" value="mito_frataxin"/>
    <property type="match status" value="1"/>
</dbReference>
<accession>A0AA88I9D1</accession>
<comment type="catalytic activity">
    <reaction evidence="12">
        <text>4 Fe(2+) + O2 + 4 H(+) = 4 Fe(3+) + 2 H2O</text>
        <dbReference type="Rhea" id="RHEA:11148"/>
        <dbReference type="ChEBI" id="CHEBI:15377"/>
        <dbReference type="ChEBI" id="CHEBI:15378"/>
        <dbReference type="ChEBI" id="CHEBI:15379"/>
        <dbReference type="ChEBI" id="CHEBI:29033"/>
        <dbReference type="ChEBI" id="CHEBI:29034"/>
        <dbReference type="EC" id="1.16.3.1"/>
    </reaction>
</comment>
<sequence length="157" mass="18071">MSFQKMYNKLYPLLHQKRIPLVIHQGVRSFTDGEKTYFEDINTYHKIADDTLESLADKLEGILETQTGFDSDISLSNGVLTVQLTPHGTYVINKQTPNRQIWFSSPISGPKRYDFTKNTWIYKHDNSQLHNLLSEELTKALKIPCDLSNCDYGKEDA</sequence>
<dbReference type="InterPro" id="IPR002908">
    <property type="entry name" value="Frataxin/CyaY"/>
</dbReference>
<keyword evidence="8" id="KW-0560">Oxidoreductase</keyword>
<evidence type="ECO:0000256" key="3">
    <source>
        <dbReference type="ARBA" id="ARBA00013107"/>
    </source>
</evidence>
<reference evidence="13" key="1">
    <citation type="submission" date="2023-07" db="EMBL/GenBank/DDBJ databases">
        <title>Chromosome-level genome assembly of Artemia franciscana.</title>
        <authorList>
            <person name="Jo E."/>
        </authorList>
    </citation>
    <scope>NUCLEOTIDE SEQUENCE</scope>
    <source>
        <tissue evidence="13">Whole body</tissue>
    </source>
</reference>
<evidence type="ECO:0000313" key="14">
    <source>
        <dbReference type="Proteomes" id="UP001187531"/>
    </source>
</evidence>
<evidence type="ECO:0000256" key="11">
    <source>
        <dbReference type="ARBA" id="ARBA00023128"/>
    </source>
</evidence>
<dbReference type="GO" id="GO:0005739">
    <property type="term" value="C:mitochondrion"/>
    <property type="evidence" value="ECO:0007669"/>
    <property type="project" value="UniProtKB-SubCell"/>
</dbReference>
<proteinExistence type="inferred from homology"/>
<dbReference type="GO" id="GO:0008198">
    <property type="term" value="F:ferrous iron binding"/>
    <property type="evidence" value="ECO:0007669"/>
    <property type="project" value="TreeGrafter"/>
</dbReference>
<dbReference type="GO" id="GO:0008199">
    <property type="term" value="F:ferric iron binding"/>
    <property type="evidence" value="ECO:0007669"/>
    <property type="project" value="InterPro"/>
</dbReference>
<comment type="subcellular location">
    <subcellularLocation>
        <location evidence="1">Mitochondrion</location>
    </subcellularLocation>
</comment>
<evidence type="ECO:0000256" key="1">
    <source>
        <dbReference type="ARBA" id="ARBA00004173"/>
    </source>
</evidence>
<dbReference type="InterPro" id="IPR020895">
    <property type="entry name" value="Frataxin_CS"/>
</dbReference>
<dbReference type="Proteomes" id="UP001187531">
    <property type="component" value="Unassembled WGS sequence"/>
</dbReference>
<dbReference type="SUPFAM" id="SSF55387">
    <property type="entry name" value="Frataxin/Nqo15-like"/>
    <property type="match status" value="1"/>
</dbReference>
<dbReference type="Pfam" id="PF01491">
    <property type="entry name" value="Frataxin_Cyay"/>
    <property type="match status" value="1"/>
</dbReference>
<dbReference type="AlphaFoldDB" id="A0AA88I9D1"/>
<dbReference type="GO" id="GO:0006826">
    <property type="term" value="P:iron ion transport"/>
    <property type="evidence" value="ECO:0007669"/>
    <property type="project" value="UniProtKB-KW"/>
</dbReference>
<evidence type="ECO:0000256" key="8">
    <source>
        <dbReference type="ARBA" id="ARBA00023002"/>
    </source>
</evidence>
<dbReference type="PANTHER" id="PTHR16821:SF2">
    <property type="entry name" value="FRATAXIN, MITOCHONDRIAL"/>
    <property type="match status" value="1"/>
</dbReference>
<dbReference type="CDD" id="cd00503">
    <property type="entry name" value="Frataxin"/>
    <property type="match status" value="1"/>
</dbReference>
<dbReference type="InterPro" id="IPR036524">
    <property type="entry name" value="Frataxin/CyaY_sf"/>
</dbReference>
<keyword evidence="7" id="KW-0809">Transit peptide</keyword>
<organism evidence="13 14">
    <name type="scientific">Artemia franciscana</name>
    <name type="common">Brine shrimp</name>
    <name type="synonym">Artemia sanfranciscana</name>
    <dbReference type="NCBI Taxonomy" id="6661"/>
    <lineage>
        <taxon>Eukaryota</taxon>
        <taxon>Metazoa</taxon>
        <taxon>Ecdysozoa</taxon>
        <taxon>Arthropoda</taxon>
        <taxon>Crustacea</taxon>
        <taxon>Branchiopoda</taxon>
        <taxon>Anostraca</taxon>
        <taxon>Artemiidae</taxon>
        <taxon>Artemia</taxon>
    </lineage>
</organism>
<comment type="caution">
    <text evidence="13">The sequence shown here is derived from an EMBL/GenBank/DDBJ whole genome shotgun (WGS) entry which is preliminary data.</text>
</comment>
<evidence type="ECO:0000256" key="12">
    <source>
        <dbReference type="ARBA" id="ARBA00047990"/>
    </source>
</evidence>
<keyword evidence="11" id="KW-0496">Mitochondrion</keyword>
<protein>
    <recommendedName>
        <fullName evidence="3">ferroxidase</fullName>
        <ecNumber evidence="3">1.16.3.1</ecNumber>
    </recommendedName>
</protein>
<dbReference type="SMART" id="SM01219">
    <property type="entry name" value="Frataxin_Cyay"/>
    <property type="match status" value="1"/>
</dbReference>
<dbReference type="Gene3D" id="3.30.920.10">
    <property type="entry name" value="Frataxin/CyaY"/>
    <property type="match status" value="1"/>
</dbReference>
<keyword evidence="4" id="KW-0409">Iron storage</keyword>
<keyword evidence="10" id="KW-0406">Ion transport</keyword>
<dbReference type="EMBL" id="JAVRJZ010000005">
    <property type="protein sequence ID" value="KAK2722361.1"/>
    <property type="molecule type" value="Genomic_DNA"/>
</dbReference>
<keyword evidence="14" id="KW-1185">Reference proteome</keyword>
<evidence type="ECO:0000256" key="7">
    <source>
        <dbReference type="ARBA" id="ARBA00022946"/>
    </source>
</evidence>
<dbReference type="InterPro" id="IPR017789">
    <property type="entry name" value="Frataxin"/>
</dbReference>
<keyword evidence="6" id="KW-0410">Iron transport</keyword>
<evidence type="ECO:0000313" key="13">
    <source>
        <dbReference type="EMBL" id="KAK2722361.1"/>
    </source>
</evidence>
<evidence type="ECO:0000256" key="5">
    <source>
        <dbReference type="ARBA" id="ARBA00022448"/>
    </source>
</evidence>
<dbReference type="GO" id="GO:0034986">
    <property type="term" value="F:iron chaperone activity"/>
    <property type="evidence" value="ECO:0007669"/>
    <property type="project" value="TreeGrafter"/>
</dbReference>
<dbReference type="PROSITE" id="PS50810">
    <property type="entry name" value="FRATAXIN_2"/>
    <property type="match status" value="1"/>
</dbReference>
<dbReference type="GO" id="GO:0004322">
    <property type="term" value="F:ferroxidase activity"/>
    <property type="evidence" value="ECO:0007669"/>
    <property type="project" value="UniProtKB-EC"/>
</dbReference>
<gene>
    <name evidence="13" type="ORF">QYM36_002784</name>
</gene>
<evidence type="ECO:0000256" key="10">
    <source>
        <dbReference type="ARBA" id="ARBA00023065"/>
    </source>
</evidence>
<dbReference type="GO" id="GO:0006879">
    <property type="term" value="P:intracellular iron ion homeostasis"/>
    <property type="evidence" value="ECO:0007669"/>
    <property type="project" value="UniProtKB-KW"/>
</dbReference>
<dbReference type="GO" id="GO:0051537">
    <property type="term" value="F:2 iron, 2 sulfur cluster binding"/>
    <property type="evidence" value="ECO:0007669"/>
    <property type="project" value="TreeGrafter"/>
</dbReference>
<name>A0AA88I9D1_ARTSF</name>
<dbReference type="EC" id="1.16.3.1" evidence="3"/>
<evidence type="ECO:0000256" key="4">
    <source>
        <dbReference type="ARBA" id="ARBA00022434"/>
    </source>
</evidence>
<keyword evidence="9" id="KW-0408">Iron</keyword>
<dbReference type="PRINTS" id="PR00904">
    <property type="entry name" value="FRATAXIN"/>
</dbReference>
<evidence type="ECO:0000256" key="2">
    <source>
        <dbReference type="ARBA" id="ARBA00008183"/>
    </source>
</evidence>
<dbReference type="GO" id="GO:0016226">
    <property type="term" value="P:iron-sulfur cluster assembly"/>
    <property type="evidence" value="ECO:0007669"/>
    <property type="project" value="InterPro"/>
</dbReference>